<dbReference type="Proteomes" id="UP000027997">
    <property type="component" value="Unassembled WGS sequence"/>
</dbReference>
<dbReference type="InterPro" id="IPR050147">
    <property type="entry name" value="Ser/Thr_Dehydratase"/>
</dbReference>
<reference evidence="6 7" key="1">
    <citation type="submission" date="2014-06" db="EMBL/GenBank/DDBJ databases">
        <title>Whole Genome Sequences of Three Symbiotic Endozoicomonas Bacteria.</title>
        <authorList>
            <person name="Neave M.J."/>
            <person name="Apprill A."/>
            <person name="Voolstra C.R."/>
        </authorList>
    </citation>
    <scope>NUCLEOTIDE SEQUENCE [LARGE SCALE GENOMIC DNA]</scope>
    <source>
        <strain evidence="6 7">DSM 22380</strain>
    </source>
</reference>
<evidence type="ECO:0000256" key="2">
    <source>
        <dbReference type="ARBA" id="ARBA00010869"/>
    </source>
</evidence>
<protein>
    <recommendedName>
        <fullName evidence="5">Tryptophan synthase beta chain-like PALP domain-containing protein</fullName>
    </recommendedName>
</protein>
<comment type="cofactor">
    <cofactor evidence="1">
        <name>pyridoxal 5'-phosphate</name>
        <dbReference type="ChEBI" id="CHEBI:597326"/>
    </cofactor>
</comment>
<dbReference type="InterPro" id="IPR036052">
    <property type="entry name" value="TrpB-like_PALP_sf"/>
</dbReference>
<accession>A0A081KC58</accession>
<sequence length="332" mass="35732">MSAVPVISTLPNYQVLSSAFDQIRKFVRTTPLIRSDFLSNLIQGEVLVKAESLQITGAFKFRGALYRLLNLDKVQKEQGVTAYSSGNFAAGLAAAGQILNIPVRLVMPHDAPESKIKNARYYGAHITLCDSNTPSREEAASNMAQELAKTHGATLLHPFDDYQIIVGQASVALELQEQLHDMQNNCHHLLCPVGGGSLVAGSSLAFDKDVQVWAIEVDGYQGMNLSLKNGKRSRAPGNTLCDCDALMALEPGVANLDIILQTGVKGITVSSQKVHEAVRLAFSEMNLVLEPSGAVAIAALMEKPELFKNETVVAVGSGGNVDREKYASLLQQ</sequence>
<dbReference type="GO" id="GO:0006567">
    <property type="term" value="P:L-threonine catabolic process"/>
    <property type="evidence" value="ECO:0007669"/>
    <property type="project" value="TreeGrafter"/>
</dbReference>
<dbReference type="PANTHER" id="PTHR48078">
    <property type="entry name" value="THREONINE DEHYDRATASE, MITOCHONDRIAL-RELATED"/>
    <property type="match status" value="1"/>
</dbReference>
<organism evidence="6 7">
    <name type="scientific">Endozoicomonas elysicola</name>
    <dbReference type="NCBI Taxonomy" id="305900"/>
    <lineage>
        <taxon>Bacteria</taxon>
        <taxon>Pseudomonadati</taxon>
        <taxon>Pseudomonadota</taxon>
        <taxon>Gammaproteobacteria</taxon>
        <taxon>Oceanospirillales</taxon>
        <taxon>Endozoicomonadaceae</taxon>
        <taxon>Endozoicomonas</taxon>
    </lineage>
</organism>
<dbReference type="GO" id="GO:0003941">
    <property type="term" value="F:L-serine ammonia-lyase activity"/>
    <property type="evidence" value="ECO:0007669"/>
    <property type="project" value="TreeGrafter"/>
</dbReference>
<evidence type="ECO:0000313" key="7">
    <source>
        <dbReference type="Proteomes" id="UP000027997"/>
    </source>
</evidence>
<dbReference type="EMBL" id="JOJP01000001">
    <property type="protein sequence ID" value="KEI71734.1"/>
    <property type="molecule type" value="Genomic_DNA"/>
</dbReference>
<evidence type="ECO:0000313" key="6">
    <source>
        <dbReference type="EMBL" id="KEI71734.1"/>
    </source>
</evidence>
<proteinExistence type="inferred from homology"/>
<dbReference type="FunFam" id="3.40.50.1100:FF:000005">
    <property type="entry name" value="Threonine dehydratase catabolic"/>
    <property type="match status" value="1"/>
</dbReference>
<dbReference type="InterPro" id="IPR000634">
    <property type="entry name" value="Ser/Thr_deHydtase_PyrdxlP-BS"/>
</dbReference>
<dbReference type="GO" id="GO:0006565">
    <property type="term" value="P:L-serine catabolic process"/>
    <property type="evidence" value="ECO:0007669"/>
    <property type="project" value="TreeGrafter"/>
</dbReference>
<dbReference type="AlphaFoldDB" id="A0A081KC58"/>
<keyword evidence="4" id="KW-0456">Lyase</keyword>
<dbReference type="STRING" id="305900.GV64_14175"/>
<dbReference type="PANTHER" id="PTHR48078:SF6">
    <property type="entry name" value="L-THREONINE DEHYDRATASE CATABOLIC TDCB"/>
    <property type="match status" value="1"/>
</dbReference>
<evidence type="ECO:0000256" key="3">
    <source>
        <dbReference type="ARBA" id="ARBA00022898"/>
    </source>
</evidence>
<evidence type="ECO:0000256" key="4">
    <source>
        <dbReference type="ARBA" id="ARBA00023239"/>
    </source>
</evidence>
<dbReference type="InterPro" id="IPR001926">
    <property type="entry name" value="TrpB-like_PALP"/>
</dbReference>
<dbReference type="SUPFAM" id="SSF53686">
    <property type="entry name" value="Tryptophan synthase beta subunit-like PLP-dependent enzymes"/>
    <property type="match status" value="1"/>
</dbReference>
<dbReference type="GO" id="GO:0004794">
    <property type="term" value="F:threonine deaminase activity"/>
    <property type="evidence" value="ECO:0007669"/>
    <property type="project" value="TreeGrafter"/>
</dbReference>
<evidence type="ECO:0000259" key="5">
    <source>
        <dbReference type="Pfam" id="PF00291"/>
    </source>
</evidence>
<comment type="similarity">
    <text evidence="2">Belongs to the serine/threonine dehydratase family.</text>
</comment>
<dbReference type="GO" id="GO:0030170">
    <property type="term" value="F:pyridoxal phosphate binding"/>
    <property type="evidence" value="ECO:0007669"/>
    <property type="project" value="InterPro"/>
</dbReference>
<name>A0A081KC58_9GAMM</name>
<dbReference type="RefSeq" id="WP_020583440.1">
    <property type="nucleotide sequence ID" value="NZ_JOJP01000001.1"/>
</dbReference>
<dbReference type="Gene3D" id="3.40.50.1100">
    <property type="match status" value="2"/>
</dbReference>
<evidence type="ECO:0000256" key="1">
    <source>
        <dbReference type="ARBA" id="ARBA00001933"/>
    </source>
</evidence>
<gene>
    <name evidence="6" type="ORF">GV64_14175</name>
</gene>
<comment type="caution">
    <text evidence="6">The sequence shown here is derived from an EMBL/GenBank/DDBJ whole genome shotgun (WGS) entry which is preliminary data.</text>
</comment>
<keyword evidence="7" id="KW-1185">Reference proteome</keyword>
<feature type="domain" description="Tryptophan synthase beta chain-like PALP" evidence="5">
    <location>
        <begin position="24"/>
        <end position="318"/>
    </location>
</feature>
<dbReference type="eggNOG" id="COG1171">
    <property type="taxonomic scope" value="Bacteria"/>
</dbReference>
<dbReference type="CDD" id="cd01562">
    <property type="entry name" value="Thr-dehyd"/>
    <property type="match status" value="1"/>
</dbReference>
<keyword evidence="3" id="KW-0663">Pyridoxal phosphate</keyword>
<dbReference type="PROSITE" id="PS00165">
    <property type="entry name" value="DEHYDRATASE_SER_THR"/>
    <property type="match status" value="1"/>
</dbReference>
<dbReference type="GO" id="GO:0009097">
    <property type="term" value="P:isoleucine biosynthetic process"/>
    <property type="evidence" value="ECO:0007669"/>
    <property type="project" value="TreeGrafter"/>
</dbReference>
<dbReference type="Pfam" id="PF00291">
    <property type="entry name" value="PALP"/>
    <property type="match status" value="1"/>
</dbReference>